<dbReference type="PRINTS" id="PR00455">
    <property type="entry name" value="HTHTETR"/>
</dbReference>
<dbReference type="GO" id="GO:0006355">
    <property type="term" value="P:regulation of DNA-templated transcription"/>
    <property type="evidence" value="ECO:0007669"/>
    <property type="project" value="UniProtKB-ARBA"/>
</dbReference>
<name>A0A6G9YUE1_9NOCA</name>
<reference evidence="4 5" key="1">
    <citation type="journal article" date="2019" name="ACS Chem. Biol.">
        <title>Identification and Mobilization of a Cryptic Antibiotic Biosynthesis Gene Locus from a Human-Pathogenic Nocardia Isolate.</title>
        <authorList>
            <person name="Herisse M."/>
            <person name="Ishida K."/>
            <person name="Porter J.L."/>
            <person name="Howden B."/>
            <person name="Hertweck C."/>
            <person name="Stinear T.P."/>
            <person name="Pidot S.J."/>
        </authorList>
    </citation>
    <scope>NUCLEOTIDE SEQUENCE [LARGE SCALE GENOMIC DNA]</scope>
    <source>
        <strain evidence="4 5">AUSMDU00012717</strain>
    </source>
</reference>
<feature type="DNA-binding region" description="H-T-H motif" evidence="2">
    <location>
        <begin position="50"/>
        <end position="69"/>
    </location>
</feature>
<organism evidence="4 5">
    <name type="scientific">Nocardia arthritidis</name>
    <dbReference type="NCBI Taxonomy" id="228602"/>
    <lineage>
        <taxon>Bacteria</taxon>
        <taxon>Bacillati</taxon>
        <taxon>Actinomycetota</taxon>
        <taxon>Actinomycetes</taxon>
        <taxon>Mycobacteriales</taxon>
        <taxon>Nocardiaceae</taxon>
        <taxon>Nocardia</taxon>
    </lineage>
</organism>
<gene>
    <name evidence="4" type="ORF">F5544_44540</name>
</gene>
<dbReference type="Proteomes" id="UP000503540">
    <property type="component" value="Chromosome"/>
</dbReference>
<evidence type="ECO:0000256" key="1">
    <source>
        <dbReference type="ARBA" id="ARBA00023125"/>
    </source>
</evidence>
<dbReference type="Pfam" id="PF17926">
    <property type="entry name" value="TetR_C_21"/>
    <property type="match status" value="1"/>
</dbReference>
<evidence type="ECO:0000256" key="2">
    <source>
        <dbReference type="PROSITE-ProRule" id="PRU00335"/>
    </source>
</evidence>
<evidence type="ECO:0000313" key="5">
    <source>
        <dbReference type="Proteomes" id="UP000503540"/>
    </source>
</evidence>
<dbReference type="AlphaFoldDB" id="A0A6G9YUE1"/>
<dbReference type="Pfam" id="PF00440">
    <property type="entry name" value="TetR_N"/>
    <property type="match status" value="1"/>
</dbReference>
<evidence type="ECO:0000259" key="3">
    <source>
        <dbReference type="PROSITE" id="PS50977"/>
    </source>
</evidence>
<keyword evidence="1 2" id="KW-0238">DNA-binding</keyword>
<dbReference type="InterPro" id="IPR050109">
    <property type="entry name" value="HTH-type_TetR-like_transc_reg"/>
</dbReference>
<dbReference type="InterPro" id="IPR009057">
    <property type="entry name" value="Homeodomain-like_sf"/>
</dbReference>
<dbReference type="Gene3D" id="1.10.357.10">
    <property type="entry name" value="Tetracycline Repressor, domain 2"/>
    <property type="match status" value="1"/>
</dbReference>
<proteinExistence type="predicted"/>
<dbReference type="SUPFAM" id="SSF48498">
    <property type="entry name" value="Tetracyclin repressor-like, C-terminal domain"/>
    <property type="match status" value="1"/>
</dbReference>
<dbReference type="PANTHER" id="PTHR30328">
    <property type="entry name" value="TRANSCRIPTIONAL REPRESSOR"/>
    <property type="match status" value="1"/>
</dbReference>
<accession>A0A6G9YUE1</accession>
<dbReference type="PROSITE" id="PS50977">
    <property type="entry name" value="HTH_TETR_2"/>
    <property type="match status" value="1"/>
</dbReference>
<dbReference type="SUPFAM" id="SSF46689">
    <property type="entry name" value="Homeodomain-like"/>
    <property type="match status" value="1"/>
</dbReference>
<dbReference type="EMBL" id="CP046172">
    <property type="protein sequence ID" value="QIS16711.1"/>
    <property type="molecule type" value="Genomic_DNA"/>
</dbReference>
<keyword evidence="5" id="KW-1185">Reference proteome</keyword>
<sequence length="217" mass="24417">MCKVLRYAAKVTAHRTPEPADRVRDAERTKRCLLEAALDEFAAHGYAGARVSEIAARARVNKQLITYYFGGKAGLYTALQRYWQERERDIDDPGLPLADVVLRYLEHVLHDPRGLRLLMWRGLSDAETPSGITPITETDLAEARTRQRRGEIAADLDPAAYQLAILGMVAAPVLLPAQVRTLFGIDPQTPEFERHYGEQLRRIISRLAESNEQGVQI</sequence>
<dbReference type="InterPro" id="IPR001647">
    <property type="entry name" value="HTH_TetR"/>
</dbReference>
<dbReference type="PANTHER" id="PTHR30328:SF54">
    <property type="entry name" value="HTH-TYPE TRANSCRIPTIONAL REPRESSOR SCO4008"/>
    <property type="match status" value="1"/>
</dbReference>
<dbReference type="InterPro" id="IPR041467">
    <property type="entry name" value="Sco4008_C"/>
</dbReference>
<dbReference type="GO" id="GO:0003677">
    <property type="term" value="F:DNA binding"/>
    <property type="evidence" value="ECO:0007669"/>
    <property type="project" value="UniProtKB-UniRule"/>
</dbReference>
<protein>
    <submittedName>
        <fullName evidence="4">TetR family transcriptional regulator</fullName>
    </submittedName>
</protein>
<evidence type="ECO:0000313" key="4">
    <source>
        <dbReference type="EMBL" id="QIS16711.1"/>
    </source>
</evidence>
<dbReference type="InterPro" id="IPR036271">
    <property type="entry name" value="Tet_transcr_reg_TetR-rel_C_sf"/>
</dbReference>
<dbReference type="KEGG" id="nah:F5544_44540"/>
<feature type="domain" description="HTH tetR-type" evidence="3">
    <location>
        <begin position="27"/>
        <end position="87"/>
    </location>
</feature>